<dbReference type="CDD" id="cd00564">
    <property type="entry name" value="TMP_TenI"/>
    <property type="match status" value="1"/>
</dbReference>
<comment type="catalytic activity">
    <reaction evidence="7 9 10">
        <text>2-(2-carboxy-4-methylthiazol-5-yl)ethyl phosphate + 4-amino-2-methyl-5-(diphosphooxymethyl)pyrimidine + 2 H(+) = thiamine phosphate + CO2 + diphosphate</text>
        <dbReference type="Rhea" id="RHEA:47848"/>
        <dbReference type="ChEBI" id="CHEBI:15378"/>
        <dbReference type="ChEBI" id="CHEBI:16526"/>
        <dbReference type="ChEBI" id="CHEBI:33019"/>
        <dbReference type="ChEBI" id="CHEBI:37575"/>
        <dbReference type="ChEBI" id="CHEBI:57841"/>
        <dbReference type="ChEBI" id="CHEBI:62890"/>
        <dbReference type="EC" id="2.5.1.3"/>
    </reaction>
</comment>
<evidence type="ECO:0000256" key="4">
    <source>
        <dbReference type="ARBA" id="ARBA00022842"/>
    </source>
</evidence>
<feature type="binding site" evidence="9">
    <location>
        <position position="139"/>
    </location>
    <ligand>
        <name>4-amino-2-methyl-5-(diphosphooxymethyl)pyrimidine</name>
        <dbReference type="ChEBI" id="CHEBI:57841"/>
    </ligand>
</feature>
<proteinExistence type="inferred from homology"/>
<dbReference type="EMBL" id="VHLG01000005">
    <property type="protein sequence ID" value="TPW30584.1"/>
    <property type="molecule type" value="Genomic_DNA"/>
</dbReference>
<dbReference type="OrthoDB" id="9810880at2"/>
<evidence type="ECO:0000256" key="11">
    <source>
        <dbReference type="RuleBase" id="RU004253"/>
    </source>
</evidence>
<dbReference type="PANTHER" id="PTHR20857:SF15">
    <property type="entry name" value="THIAMINE-PHOSPHATE SYNTHASE"/>
    <property type="match status" value="1"/>
</dbReference>
<evidence type="ECO:0000256" key="9">
    <source>
        <dbReference type="HAMAP-Rule" id="MF_00097"/>
    </source>
</evidence>
<dbReference type="GO" id="GO:0004789">
    <property type="term" value="F:thiamine-phosphate diphosphorylase activity"/>
    <property type="evidence" value="ECO:0007669"/>
    <property type="project" value="UniProtKB-UniRule"/>
</dbReference>
<feature type="binding site" evidence="9">
    <location>
        <position position="72"/>
    </location>
    <ligand>
        <name>Mg(2+)</name>
        <dbReference type="ChEBI" id="CHEBI:18420"/>
    </ligand>
</feature>
<comment type="pathway">
    <text evidence="1 9 11">Cofactor biosynthesis; thiamine diphosphate biosynthesis; thiamine phosphate from 4-amino-2-methyl-5-diphosphomethylpyrimidine and 4-methyl-5-(2-phosphoethyl)-thiazole: step 1/1.</text>
</comment>
<feature type="binding site" evidence="9">
    <location>
        <position position="167"/>
    </location>
    <ligand>
        <name>2-[(2R,5Z)-2-carboxy-4-methylthiazol-5(2H)-ylidene]ethyl phosphate</name>
        <dbReference type="ChEBI" id="CHEBI:62899"/>
    </ligand>
</feature>
<evidence type="ECO:0000256" key="1">
    <source>
        <dbReference type="ARBA" id="ARBA00005165"/>
    </source>
</evidence>
<dbReference type="RefSeq" id="WP_141149155.1">
    <property type="nucleotide sequence ID" value="NZ_VHLG01000005.1"/>
</dbReference>
<evidence type="ECO:0000256" key="2">
    <source>
        <dbReference type="ARBA" id="ARBA00022679"/>
    </source>
</evidence>
<feature type="binding site" evidence="9">
    <location>
        <begin position="39"/>
        <end position="43"/>
    </location>
    <ligand>
        <name>4-amino-2-methyl-5-(diphosphooxymethyl)pyrimidine</name>
        <dbReference type="ChEBI" id="CHEBI:57841"/>
    </ligand>
</feature>
<dbReference type="NCBIfam" id="TIGR00693">
    <property type="entry name" value="thiE"/>
    <property type="match status" value="1"/>
</dbReference>
<dbReference type="GO" id="GO:0005737">
    <property type="term" value="C:cytoplasm"/>
    <property type="evidence" value="ECO:0007669"/>
    <property type="project" value="TreeGrafter"/>
</dbReference>
<feature type="binding site" evidence="9">
    <location>
        <begin position="187"/>
        <end position="188"/>
    </location>
    <ligand>
        <name>2-[(2R,5Z)-2-carboxy-4-methylthiazol-5(2H)-ylidene]ethyl phosphate</name>
        <dbReference type="ChEBI" id="CHEBI:62899"/>
    </ligand>
</feature>
<evidence type="ECO:0000256" key="6">
    <source>
        <dbReference type="ARBA" id="ARBA00047334"/>
    </source>
</evidence>
<feature type="binding site" evidence="9">
    <location>
        <position position="110"/>
    </location>
    <ligand>
        <name>4-amino-2-methyl-5-(diphosphooxymethyl)pyrimidine</name>
        <dbReference type="ChEBI" id="CHEBI:57841"/>
    </ligand>
</feature>
<keyword evidence="2 9" id="KW-0808">Transferase</keyword>
<feature type="binding site" evidence="9">
    <location>
        <position position="71"/>
    </location>
    <ligand>
        <name>4-amino-2-methyl-5-(diphosphooxymethyl)pyrimidine</name>
        <dbReference type="ChEBI" id="CHEBI:57841"/>
    </ligand>
</feature>
<dbReference type="GO" id="GO:0000287">
    <property type="term" value="F:magnesium ion binding"/>
    <property type="evidence" value="ECO:0007669"/>
    <property type="project" value="UniProtKB-UniRule"/>
</dbReference>
<feature type="binding site" evidence="9">
    <location>
        <begin position="136"/>
        <end position="138"/>
    </location>
    <ligand>
        <name>2-[(2R,5Z)-2-carboxy-4-methylthiazol-5(2H)-ylidene]ethyl phosphate</name>
        <dbReference type="ChEBI" id="CHEBI:62899"/>
    </ligand>
</feature>
<reference evidence="13 14" key="1">
    <citation type="submission" date="2019-06" db="EMBL/GenBank/DDBJ databases">
        <authorList>
            <person name="Li M."/>
        </authorList>
    </citation>
    <scope>NUCLEOTIDE SEQUENCE [LARGE SCALE GENOMIC DNA]</scope>
    <source>
        <strain evidence="13 14">BGMRC2036</strain>
    </source>
</reference>
<evidence type="ECO:0000256" key="8">
    <source>
        <dbReference type="ARBA" id="ARBA00047883"/>
    </source>
</evidence>
<dbReference type="HAMAP" id="MF_00097">
    <property type="entry name" value="TMP_synthase"/>
    <property type="match status" value="1"/>
</dbReference>
<dbReference type="UniPathway" id="UPA00060">
    <property type="reaction ID" value="UER00141"/>
</dbReference>
<name>A0A506UC87_9HYPH</name>
<dbReference type="InterPro" id="IPR034291">
    <property type="entry name" value="TMP_synthase"/>
</dbReference>
<evidence type="ECO:0000256" key="5">
    <source>
        <dbReference type="ARBA" id="ARBA00022977"/>
    </source>
</evidence>
<evidence type="ECO:0000259" key="12">
    <source>
        <dbReference type="Pfam" id="PF02581"/>
    </source>
</evidence>
<feature type="binding site" evidence="9">
    <location>
        <position position="91"/>
    </location>
    <ligand>
        <name>Mg(2+)</name>
        <dbReference type="ChEBI" id="CHEBI:18420"/>
    </ligand>
</feature>
<dbReference type="PANTHER" id="PTHR20857">
    <property type="entry name" value="THIAMINE-PHOSPHATE PYROPHOSPHORYLASE"/>
    <property type="match status" value="1"/>
</dbReference>
<organism evidence="13 14">
    <name type="scientific">Martelella alba</name>
    <dbReference type="NCBI Taxonomy" id="2590451"/>
    <lineage>
        <taxon>Bacteria</taxon>
        <taxon>Pseudomonadati</taxon>
        <taxon>Pseudomonadota</taxon>
        <taxon>Alphaproteobacteria</taxon>
        <taxon>Hyphomicrobiales</taxon>
        <taxon>Aurantimonadaceae</taxon>
        <taxon>Martelella</taxon>
    </lineage>
</organism>
<dbReference type="Proteomes" id="UP000318801">
    <property type="component" value="Unassembled WGS sequence"/>
</dbReference>
<keyword evidence="3 9" id="KW-0479">Metal-binding</keyword>
<evidence type="ECO:0000313" key="14">
    <source>
        <dbReference type="Proteomes" id="UP000318801"/>
    </source>
</evidence>
<dbReference type="GO" id="GO:0009228">
    <property type="term" value="P:thiamine biosynthetic process"/>
    <property type="evidence" value="ECO:0007669"/>
    <property type="project" value="UniProtKB-KW"/>
</dbReference>
<evidence type="ECO:0000313" key="13">
    <source>
        <dbReference type="EMBL" id="TPW30584.1"/>
    </source>
</evidence>
<dbReference type="AlphaFoldDB" id="A0A506UC87"/>
<keyword evidence="14" id="KW-1185">Reference proteome</keyword>
<comment type="function">
    <text evidence="9">Condenses 4-methyl-5-(beta-hydroxyethyl)thiazole monophosphate (THZ-P) and 2-methyl-4-amino-5-hydroxymethyl pyrimidine pyrophosphate (HMP-PP) to form thiamine monophosphate (TMP).</text>
</comment>
<comment type="catalytic activity">
    <reaction evidence="6 9 10">
        <text>4-methyl-5-(2-phosphooxyethyl)-thiazole + 4-amino-2-methyl-5-(diphosphooxymethyl)pyrimidine + H(+) = thiamine phosphate + diphosphate</text>
        <dbReference type="Rhea" id="RHEA:22328"/>
        <dbReference type="ChEBI" id="CHEBI:15378"/>
        <dbReference type="ChEBI" id="CHEBI:33019"/>
        <dbReference type="ChEBI" id="CHEBI:37575"/>
        <dbReference type="ChEBI" id="CHEBI:57841"/>
        <dbReference type="ChEBI" id="CHEBI:58296"/>
        <dbReference type="EC" id="2.5.1.3"/>
    </reaction>
</comment>
<comment type="catalytic activity">
    <reaction evidence="8 9 10">
        <text>2-[(2R,5Z)-2-carboxy-4-methylthiazol-5(2H)-ylidene]ethyl phosphate + 4-amino-2-methyl-5-(diphosphooxymethyl)pyrimidine + 2 H(+) = thiamine phosphate + CO2 + diphosphate</text>
        <dbReference type="Rhea" id="RHEA:47844"/>
        <dbReference type="ChEBI" id="CHEBI:15378"/>
        <dbReference type="ChEBI" id="CHEBI:16526"/>
        <dbReference type="ChEBI" id="CHEBI:33019"/>
        <dbReference type="ChEBI" id="CHEBI:37575"/>
        <dbReference type="ChEBI" id="CHEBI:57841"/>
        <dbReference type="ChEBI" id="CHEBI:62899"/>
        <dbReference type="EC" id="2.5.1.3"/>
    </reaction>
</comment>
<dbReference type="EC" id="2.5.1.3" evidence="9"/>
<evidence type="ECO:0000256" key="3">
    <source>
        <dbReference type="ARBA" id="ARBA00022723"/>
    </source>
</evidence>
<dbReference type="InterPro" id="IPR022998">
    <property type="entry name" value="ThiamineP_synth_TenI"/>
</dbReference>
<dbReference type="SUPFAM" id="SSF51391">
    <property type="entry name" value="Thiamin phosphate synthase"/>
    <property type="match status" value="1"/>
</dbReference>
<keyword evidence="5 9" id="KW-0784">Thiamine biosynthesis</keyword>
<sequence>MKPSIDLSLYLVLDPGLCGDYGMVATTRDAVAAGATVVQLRMKQASTQERIEMGRALKQVTDGTPARLIINDDVVAAVAIDADGVHVGQADDRPPFVRQMIGPDKILGLSVDSLDVADRIDPALIDYIGAGPVFATATKPNHAPPVGFEGLAEMIRRAKVPTVGIGGLNAAHVEATLATGADGIAVVSAICGTPDPAEATRALASAIAKARS</sequence>
<protein>
    <recommendedName>
        <fullName evidence="9">Thiamine-phosphate synthase</fullName>
        <shortName evidence="9">TP synthase</shortName>
        <shortName evidence="9">TPS</shortName>
        <ecNumber evidence="9">2.5.1.3</ecNumber>
    </recommendedName>
    <alternativeName>
        <fullName evidence="9">Thiamine-phosphate pyrophosphorylase</fullName>
        <shortName evidence="9">TMP pyrophosphorylase</shortName>
        <shortName evidence="9">TMP-PPase</shortName>
    </alternativeName>
</protein>
<dbReference type="GO" id="GO:0009229">
    <property type="term" value="P:thiamine diphosphate biosynthetic process"/>
    <property type="evidence" value="ECO:0007669"/>
    <property type="project" value="UniProtKB-UniRule"/>
</dbReference>
<evidence type="ECO:0000256" key="10">
    <source>
        <dbReference type="RuleBase" id="RU003826"/>
    </source>
</evidence>
<keyword evidence="4 9" id="KW-0460">Magnesium</keyword>
<comment type="caution">
    <text evidence="13">The sequence shown here is derived from an EMBL/GenBank/DDBJ whole genome shotgun (WGS) entry which is preliminary data.</text>
</comment>
<feature type="domain" description="Thiamine phosphate synthase/TenI" evidence="12">
    <location>
        <begin position="9"/>
        <end position="190"/>
    </location>
</feature>
<evidence type="ECO:0000256" key="7">
    <source>
        <dbReference type="ARBA" id="ARBA00047851"/>
    </source>
</evidence>
<dbReference type="Gene3D" id="3.20.20.70">
    <property type="entry name" value="Aldolase class I"/>
    <property type="match status" value="1"/>
</dbReference>
<comment type="cofactor">
    <cofactor evidence="9">
        <name>Mg(2+)</name>
        <dbReference type="ChEBI" id="CHEBI:18420"/>
    </cofactor>
    <text evidence="9">Binds 1 Mg(2+) ion per subunit.</text>
</comment>
<dbReference type="InterPro" id="IPR013785">
    <property type="entry name" value="Aldolase_TIM"/>
</dbReference>
<dbReference type="Pfam" id="PF02581">
    <property type="entry name" value="TMP-TENI"/>
    <property type="match status" value="1"/>
</dbReference>
<comment type="similarity">
    <text evidence="9 10">Belongs to the thiamine-phosphate synthase family.</text>
</comment>
<gene>
    <name evidence="9 13" type="primary">thiE</name>
    <name evidence="13" type="ORF">FJU08_11500</name>
</gene>
<accession>A0A506UC87</accession>
<dbReference type="InterPro" id="IPR036206">
    <property type="entry name" value="ThiamineP_synth_sf"/>
</dbReference>